<keyword evidence="2 6" id="KW-0812">Transmembrane</keyword>
<dbReference type="Pfam" id="PF03547">
    <property type="entry name" value="Mem_trans"/>
    <property type="match status" value="1"/>
</dbReference>
<dbReference type="OrthoDB" id="435607at2759"/>
<proteinExistence type="predicted"/>
<dbReference type="InterPro" id="IPR040254">
    <property type="entry name" value="Ecm3-like"/>
</dbReference>
<evidence type="ECO:0000256" key="6">
    <source>
        <dbReference type="SAM" id="Phobius"/>
    </source>
</evidence>
<dbReference type="GO" id="GO:0055085">
    <property type="term" value="P:transmembrane transport"/>
    <property type="evidence" value="ECO:0007669"/>
    <property type="project" value="InterPro"/>
</dbReference>
<dbReference type="PANTHER" id="PTHR31274:SF1">
    <property type="entry name" value="AGL149CP"/>
    <property type="match status" value="1"/>
</dbReference>
<evidence type="ECO:0000313" key="7">
    <source>
        <dbReference type="EMBL" id="KAF9457144.1"/>
    </source>
</evidence>
<evidence type="ECO:0000256" key="3">
    <source>
        <dbReference type="ARBA" id="ARBA00022989"/>
    </source>
</evidence>
<feature type="transmembrane region" description="Helical" evidence="6">
    <location>
        <begin position="500"/>
        <end position="518"/>
    </location>
</feature>
<name>A0A9P5XUA3_9AGAR</name>
<gene>
    <name evidence="7" type="ORF">BDZ94DRAFT_1228406</name>
</gene>
<comment type="subcellular location">
    <subcellularLocation>
        <location evidence="1">Membrane</location>
        <topology evidence="1">Multi-pass membrane protein</topology>
    </subcellularLocation>
</comment>
<protein>
    <submittedName>
        <fullName evidence="7">Auxin efflux carrier transmembrane protein</fullName>
    </submittedName>
</protein>
<evidence type="ECO:0000256" key="4">
    <source>
        <dbReference type="ARBA" id="ARBA00023136"/>
    </source>
</evidence>
<dbReference type="GO" id="GO:0016020">
    <property type="term" value="C:membrane"/>
    <property type="evidence" value="ECO:0007669"/>
    <property type="project" value="UniProtKB-SubCell"/>
</dbReference>
<dbReference type="PANTHER" id="PTHR31274">
    <property type="entry name" value="PROTEIN ECM3"/>
    <property type="match status" value="1"/>
</dbReference>
<dbReference type="EMBL" id="MU150385">
    <property type="protein sequence ID" value="KAF9457144.1"/>
    <property type="molecule type" value="Genomic_DNA"/>
</dbReference>
<feature type="transmembrane region" description="Helical" evidence="6">
    <location>
        <begin position="104"/>
        <end position="126"/>
    </location>
</feature>
<feature type="transmembrane region" description="Helical" evidence="6">
    <location>
        <begin position="420"/>
        <end position="439"/>
    </location>
</feature>
<feature type="transmembrane region" description="Helical" evidence="6">
    <location>
        <begin position="138"/>
        <end position="157"/>
    </location>
</feature>
<dbReference type="AlphaFoldDB" id="A0A9P5XUA3"/>
<sequence length="519" mass="56632">MLSVGELIWASSRPLIRLVLCVTCGFVITKTDNFPPIAARGAGQVMLNIALPCLMFSKIVPAFTSDNIGALGPLVLVAVLYEVMGIMVAWMVKQFFWVPHRFRYGILVAGGWGNVGDIPTSVIMSITGASPFDSEKDQTLAVAYISAFILVFMITMFPMGANRWVAMDYVGPDVEPDEVREAIRVKRKMILYGWPRLISQLIRRKSESKLQEDDVRLNEAGFISEKNELDDRNSKEGRTLTSRGRHVAFYDDATTVVPTEGPRSPVCSPAPTEVGARSRLTSPEPAETLLRSQTQPSETQLYPVVLPTTAGSTDPLNTPKKPQRRTVILSHIRTFYKSLVAPASLAIILSFPIALIPQLKALFVDVPGVHISPAPDGHPPLAFFIDTTSFIGAASVPLGLICLGSALARLNVPKNNWNSLPLGAISFLAIGKMVLTPVLGVLMVKGLTNVGLIPAEDKVLRFVCIFFSCLPTATTQVFLTQVYSGTGEAEHLSPFLIPQYILMFVSMTALSAYTLHLLF</sequence>
<comment type="caution">
    <text evidence="7">The sequence shown here is derived from an EMBL/GenBank/DDBJ whole genome shotgun (WGS) entry which is preliminary data.</text>
</comment>
<evidence type="ECO:0000256" key="1">
    <source>
        <dbReference type="ARBA" id="ARBA00004141"/>
    </source>
</evidence>
<keyword evidence="8" id="KW-1185">Reference proteome</keyword>
<evidence type="ECO:0000313" key="8">
    <source>
        <dbReference type="Proteomes" id="UP000807353"/>
    </source>
</evidence>
<feature type="transmembrane region" description="Helical" evidence="6">
    <location>
        <begin position="70"/>
        <end position="92"/>
    </location>
</feature>
<keyword evidence="4 6" id="KW-0472">Membrane</keyword>
<reference evidence="7" key="1">
    <citation type="submission" date="2020-11" db="EMBL/GenBank/DDBJ databases">
        <authorList>
            <consortium name="DOE Joint Genome Institute"/>
            <person name="Ahrendt S."/>
            <person name="Riley R."/>
            <person name="Andreopoulos W."/>
            <person name="Labutti K."/>
            <person name="Pangilinan J."/>
            <person name="Ruiz-Duenas F.J."/>
            <person name="Barrasa J.M."/>
            <person name="Sanchez-Garcia M."/>
            <person name="Camarero S."/>
            <person name="Miyauchi S."/>
            <person name="Serrano A."/>
            <person name="Linde D."/>
            <person name="Babiker R."/>
            <person name="Drula E."/>
            <person name="Ayuso-Fernandez I."/>
            <person name="Pacheco R."/>
            <person name="Padilla G."/>
            <person name="Ferreira P."/>
            <person name="Barriuso J."/>
            <person name="Kellner H."/>
            <person name="Castanera R."/>
            <person name="Alfaro M."/>
            <person name="Ramirez L."/>
            <person name="Pisabarro A.G."/>
            <person name="Kuo A."/>
            <person name="Tritt A."/>
            <person name="Lipzen A."/>
            <person name="He G."/>
            <person name="Yan M."/>
            <person name="Ng V."/>
            <person name="Cullen D."/>
            <person name="Martin F."/>
            <person name="Rosso M.-N."/>
            <person name="Henrissat B."/>
            <person name="Hibbett D."/>
            <person name="Martinez A.T."/>
            <person name="Grigoriev I.V."/>
        </authorList>
    </citation>
    <scope>NUCLEOTIDE SEQUENCE</scope>
    <source>
        <strain evidence="7">CBS 247.69</strain>
    </source>
</reference>
<evidence type="ECO:0000256" key="5">
    <source>
        <dbReference type="SAM" id="MobiDB-lite"/>
    </source>
</evidence>
<feature type="transmembrane region" description="Helical" evidence="6">
    <location>
        <begin position="15"/>
        <end position="33"/>
    </location>
</feature>
<organism evidence="7 8">
    <name type="scientific">Collybia nuda</name>
    <dbReference type="NCBI Taxonomy" id="64659"/>
    <lineage>
        <taxon>Eukaryota</taxon>
        <taxon>Fungi</taxon>
        <taxon>Dikarya</taxon>
        <taxon>Basidiomycota</taxon>
        <taxon>Agaricomycotina</taxon>
        <taxon>Agaricomycetes</taxon>
        <taxon>Agaricomycetidae</taxon>
        <taxon>Agaricales</taxon>
        <taxon>Tricholomatineae</taxon>
        <taxon>Clitocybaceae</taxon>
        <taxon>Collybia</taxon>
    </lineage>
</organism>
<accession>A0A9P5XUA3</accession>
<evidence type="ECO:0000256" key="2">
    <source>
        <dbReference type="ARBA" id="ARBA00022692"/>
    </source>
</evidence>
<feature type="transmembrane region" description="Helical" evidence="6">
    <location>
        <begin position="381"/>
        <end position="408"/>
    </location>
</feature>
<dbReference type="Proteomes" id="UP000807353">
    <property type="component" value="Unassembled WGS sequence"/>
</dbReference>
<dbReference type="InterPro" id="IPR004776">
    <property type="entry name" value="Mem_transp_PIN-like"/>
</dbReference>
<feature type="transmembrane region" description="Helical" evidence="6">
    <location>
        <begin position="339"/>
        <end position="361"/>
    </location>
</feature>
<keyword evidence="3 6" id="KW-1133">Transmembrane helix</keyword>
<feature type="region of interest" description="Disordered" evidence="5">
    <location>
        <begin position="259"/>
        <end position="279"/>
    </location>
</feature>